<organism evidence="4 5">
    <name type="scientific">Propionivibrio dicarboxylicus</name>
    <dbReference type="NCBI Taxonomy" id="83767"/>
    <lineage>
        <taxon>Bacteria</taxon>
        <taxon>Pseudomonadati</taxon>
        <taxon>Pseudomonadota</taxon>
        <taxon>Betaproteobacteria</taxon>
        <taxon>Rhodocyclales</taxon>
        <taxon>Rhodocyclaceae</taxon>
        <taxon>Propionivibrio</taxon>
    </lineage>
</organism>
<protein>
    <submittedName>
        <fullName evidence="4">Ribonuclease T1</fullName>
    </submittedName>
</protein>
<feature type="signal peptide" evidence="3">
    <location>
        <begin position="1"/>
        <end position="26"/>
    </location>
</feature>
<dbReference type="InterPro" id="IPR016191">
    <property type="entry name" value="Ribonuclease/ribotoxin"/>
</dbReference>
<dbReference type="Pfam" id="PF00545">
    <property type="entry name" value="Ribonuclease"/>
    <property type="match status" value="1"/>
</dbReference>
<keyword evidence="5" id="KW-1185">Reference proteome</keyword>
<dbReference type="Gene3D" id="3.10.450.30">
    <property type="entry name" value="Microbial ribonucleases"/>
    <property type="match status" value="1"/>
</dbReference>
<gene>
    <name evidence="4" type="ORF">SAMN05660652_03039</name>
</gene>
<dbReference type="Proteomes" id="UP000198607">
    <property type="component" value="Unassembled WGS sequence"/>
</dbReference>
<dbReference type="InterPro" id="IPR000026">
    <property type="entry name" value="N1-like"/>
</dbReference>
<evidence type="ECO:0000313" key="4">
    <source>
        <dbReference type="EMBL" id="SDI20296.1"/>
    </source>
</evidence>
<sequence>MARLAAHLRIALLFALAGLCGFFAPAHSREAAPGTAVVRAALSELPPEAAQTLERIRRGGPFPYPDKDGSVFGNFEKRLPARARGYYQEFTVPTPGSRDRGARRIIAGTGRTGSAATCDEYYYSHDHYRSFVWIREP</sequence>
<keyword evidence="3" id="KW-0732">Signal</keyword>
<keyword evidence="1" id="KW-0540">Nuclease</keyword>
<dbReference type="GO" id="GO:0003723">
    <property type="term" value="F:RNA binding"/>
    <property type="evidence" value="ECO:0007669"/>
    <property type="project" value="InterPro"/>
</dbReference>
<feature type="chain" id="PRO_5011741512" evidence="3">
    <location>
        <begin position="27"/>
        <end position="137"/>
    </location>
</feature>
<evidence type="ECO:0000256" key="2">
    <source>
        <dbReference type="ARBA" id="ARBA00022801"/>
    </source>
</evidence>
<dbReference type="SUPFAM" id="SSF53933">
    <property type="entry name" value="Microbial ribonucleases"/>
    <property type="match status" value="1"/>
</dbReference>
<dbReference type="STRING" id="83767.SAMN05660652_03039"/>
<accession>A0A1G8IMW9</accession>
<evidence type="ECO:0000313" key="5">
    <source>
        <dbReference type="Proteomes" id="UP000198607"/>
    </source>
</evidence>
<dbReference type="RefSeq" id="WP_091938766.1">
    <property type="nucleotide sequence ID" value="NZ_FNCY01000014.1"/>
</dbReference>
<dbReference type="AlphaFoldDB" id="A0A1G8IMW9"/>
<dbReference type="OrthoDB" id="5326845at2"/>
<dbReference type="GO" id="GO:0016787">
    <property type="term" value="F:hydrolase activity"/>
    <property type="evidence" value="ECO:0007669"/>
    <property type="project" value="UniProtKB-KW"/>
</dbReference>
<evidence type="ECO:0000256" key="3">
    <source>
        <dbReference type="SAM" id="SignalP"/>
    </source>
</evidence>
<dbReference type="EMBL" id="FNCY01000014">
    <property type="protein sequence ID" value="SDI20296.1"/>
    <property type="molecule type" value="Genomic_DNA"/>
</dbReference>
<proteinExistence type="predicted"/>
<reference evidence="4 5" key="1">
    <citation type="submission" date="2016-10" db="EMBL/GenBank/DDBJ databases">
        <authorList>
            <person name="de Groot N.N."/>
        </authorList>
    </citation>
    <scope>NUCLEOTIDE SEQUENCE [LARGE SCALE GENOMIC DNA]</scope>
    <source>
        <strain evidence="4 5">DSM 5885</strain>
    </source>
</reference>
<keyword evidence="2" id="KW-0378">Hydrolase</keyword>
<dbReference type="GO" id="GO:0004521">
    <property type="term" value="F:RNA endonuclease activity"/>
    <property type="evidence" value="ECO:0007669"/>
    <property type="project" value="InterPro"/>
</dbReference>
<name>A0A1G8IMW9_9RHOO</name>
<evidence type="ECO:0000256" key="1">
    <source>
        <dbReference type="ARBA" id="ARBA00022722"/>
    </source>
</evidence>